<gene>
    <name evidence="5" type="ORF">E1263_07285</name>
</gene>
<feature type="domain" description="Response regulatory" evidence="3">
    <location>
        <begin position="96"/>
        <end position="206"/>
    </location>
</feature>
<dbReference type="InterPro" id="IPR009061">
    <property type="entry name" value="DNA-bd_dom_put_sf"/>
</dbReference>
<dbReference type="GO" id="GO:0003677">
    <property type="term" value="F:DNA binding"/>
    <property type="evidence" value="ECO:0007669"/>
    <property type="project" value="InterPro"/>
</dbReference>
<organism evidence="5 6">
    <name type="scientific">Kribbella antibiotica</name>
    <dbReference type="NCBI Taxonomy" id="190195"/>
    <lineage>
        <taxon>Bacteria</taxon>
        <taxon>Bacillati</taxon>
        <taxon>Actinomycetota</taxon>
        <taxon>Actinomycetes</taxon>
        <taxon>Propionibacteriales</taxon>
        <taxon>Kribbellaceae</taxon>
        <taxon>Kribbella</taxon>
    </lineage>
</organism>
<feature type="modified residue" description="4-aspartylphosphate" evidence="2">
    <location>
        <position position="145"/>
    </location>
</feature>
<dbReference type="SMART" id="SM00422">
    <property type="entry name" value="HTH_MERR"/>
    <property type="match status" value="1"/>
</dbReference>
<dbReference type="AlphaFoldDB" id="A0A4R4ZT82"/>
<evidence type="ECO:0000256" key="2">
    <source>
        <dbReference type="PROSITE-ProRule" id="PRU00169"/>
    </source>
</evidence>
<dbReference type="SUPFAM" id="SSF46955">
    <property type="entry name" value="Putative DNA-binding domain"/>
    <property type="match status" value="1"/>
</dbReference>
<dbReference type="PROSITE" id="PS50937">
    <property type="entry name" value="HTH_MERR_2"/>
    <property type="match status" value="1"/>
</dbReference>
<dbReference type="SUPFAM" id="SSF52172">
    <property type="entry name" value="CheY-like"/>
    <property type="match status" value="1"/>
</dbReference>
<evidence type="ECO:0000313" key="5">
    <source>
        <dbReference type="EMBL" id="TDD61496.1"/>
    </source>
</evidence>
<dbReference type="Pfam" id="PF00072">
    <property type="entry name" value="Response_reg"/>
    <property type="match status" value="1"/>
</dbReference>
<dbReference type="EMBL" id="SMKX01000014">
    <property type="protein sequence ID" value="TDD61496.1"/>
    <property type="molecule type" value="Genomic_DNA"/>
</dbReference>
<dbReference type="Pfam" id="PF13411">
    <property type="entry name" value="MerR_1"/>
    <property type="match status" value="1"/>
</dbReference>
<dbReference type="GO" id="GO:0000160">
    <property type="term" value="P:phosphorelay signal transduction system"/>
    <property type="evidence" value="ECO:0007669"/>
    <property type="project" value="InterPro"/>
</dbReference>
<evidence type="ECO:0000259" key="3">
    <source>
        <dbReference type="PROSITE" id="PS50110"/>
    </source>
</evidence>
<protein>
    <submittedName>
        <fullName evidence="5">Response regulator</fullName>
    </submittedName>
</protein>
<dbReference type="InterPro" id="IPR050595">
    <property type="entry name" value="Bact_response_regulator"/>
</dbReference>
<evidence type="ECO:0000256" key="1">
    <source>
        <dbReference type="ARBA" id="ARBA00022553"/>
    </source>
</evidence>
<dbReference type="PANTHER" id="PTHR44591">
    <property type="entry name" value="STRESS RESPONSE REGULATOR PROTEIN 1"/>
    <property type="match status" value="1"/>
</dbReference>
<proteinExistence type="predicted"/>
<evidence type="ECO:0000259" key="4">
    <source>
        <dbReference type="PROSITE" id="PS50937"/>
    </source>
</evidence>
<dbReference type="InterPro" id="IPR011006">
    <property type="entry name" value="CheY-like_superfamily"/>
</dbReference>
<name>A0A4R4ZT82_9ACTN</name>
<dbReference type="OrthoDB" id="9800334at2"/>
<comment type="caution">
    <text evidence="5">The sequence shown here is derived from an EMBL/GenBank/DDBJ whole genome shotgun (WGS) entry which is preliminary data.</text>
</comment>
<reference evidence="5 6" key="1">
    <citation type="submission" date="2019-03" db="EMBL/GenBank/DDBJ databases">
        <title>Draft genome sequences of novel Actinobacteria.</title>
        <authorList>
            <person name="Sahin N."/>
            <person name="Ay H."/>
            <person name="Saygin H."/>
        </authorList>
    </citation>
    <scope>NUCLEOTIDE SEQUENCE [LARGE SCALE GENOMIC DNA]</scope>
    <source>
        <strain evidence="5 6">JCM 13523</strain>
    </source>
</reference>
<keyword evidence="6" id="KW-1185">Reference proteome</keyword>
<dbReference type="InterPro" id="IPR000551">
    <property type="entry name" value="MerR-type_HTH_dom"/>
</dbReference>
<dbReference type="PROSITE" id="PS50110">
    <property type="entry name" value="RESPONSE_REGULATORY"/>
    <property type="match status" value="1"/>
</dbReference>
<keyword evidence="1 2" id="KW-0597">Phosphoprotein</keyword>
<dbReference type="GO" id="GO:0006355">
    <property type="term" value="P:regulation of DNA-templated transcription"/>
    <property type="evidence" value="ECO:0007669"/>
    <property type="project" value="InterPro"/>
</dbReference>
<dbReference type="InterPro" id="IPR001789">
    <property type="entry name" value="Sig_transdc_resp-reg_receiver"/>
</dbReference>
<dbReference type="RefSeq" id="WP_132166396.1">
    <property type="nucleotide sequence ID" value="NZ_SMKX01000014.1"/>
</dbReference>
<dbReference type="Gene3D" id="3.40.50.2300">
    <property type="match status" value="1"/>
</dbReference>
<dbReference type="Proteomes" id="UP000295124">
    <property type="component" value="Unassembled WGS sequence"/>
</dbReference>
<dbReference type="PANTHER" id="PTHR44591:SF3">
    <property type="entry name" value="RESPONSE REGULATORY DOMAIN-CONTAINING PROTEIN"/>
    <property type="match status" value="1"/>
</dbReference>
<dbReference type="SMART" id="SM00448">
    <property type="entry name" value="REC"/>
    <property type="match status" value="1"/>
</dbReference>
<dbReference type="Gene3D" id="1.10.1660.10">
    <property type="match status" value="1"/>
</dbReference>
<evidence type="ECO:0000313" key="6">
    <source>
        <dbReference type="Proteomes" id="UP000295124"/>
    </source>
</evidence>
<accession>A0A4R4ZT82</accession>
<feature type="domain" description="HTH merR-type" evidence="4">
    <location>
        <begin position="6"/>
        <end position="75"/>
    </location>
</feature>
<sequence length="233" mass="24940">MSDQPTYSIGALACILGVSMTTLRTWEVRYPVVVPPRSPDGQRAYSKAQVRQLRFVCDQLAIGKTWSAAFRLLEDHLAGEVPLPVASVVLAGVPARILLVDPDSHAASFSEYFLHEQGHEVTVASTVDQAVAEVRSVTPALAVVDLLVSGGQGMLFCRQLRQELGIPVLAVSTKNLRADAAGVGAAGFLIKPIQSQRLASVVQHLLSPRAPTAARRRLTSDGVAADRDVCPRN</sequence>